<evidence type="ECO:0000256" key="2">
    <source>
        <dbReference type="SAM" id="Phobius"/>
    </source>
</evidence>
<accession>A0AAJ0CLY1</accession>
<dbReference type="EMBL" id="JASWJB010000131">
    <property type="protein sequence ID" value="KAK2595486.1"/>
    <property type="molecule type" value="Genomic_DNA"/>
</dbReference>
<feature type="compositionally biased region" description="Low complexity" evidence="1">
    <location>
        <begin position="1"/>
        <end position="27"/>
    </location>
</feature>
<organism evidence="3 4">
    <name type="scientific">Conoideocrella luteorostrata</name>
    <dbReference type="NCBI Taxonomy" id="1105319"/>
    <lineage>
        <taxon>Eukaryota</taxon>
        <taxon>Fungi</taxon>
        <taxon>Dikarya</taxon>
        <taxon>Ascomycota</taxon>
        <taxon>Pezizomycotina</taxon>
        <taxon>Sordariomycetes</taxon>
        <taxon>Hypocreomycetidae</taxon>
        <taxon>Hypocreales</taxon>
        <taxon>Clavicipitaceae</taxon>
        <taxon>Conoideocrella</taxon>
    </lineage>
</organism>
<protein>
    <recommendedName>
        <fullName evidence="5">Integral membrane protein</fullName>
    </recommendedName>
</protein>
<keyword evidence="4" id="KW-1185">Reference proteome</keyword>
<evidence type="ECO:0000313" key="3">
    <source>
        <dbReference type="EMBL" id="KAK2595486.1"/>
    </source>
</evidence>
<gene>
    <name evidence="3" type="ORF">QQS21_006826</name>
</gene>
<feature type="transmembrane region" description="Helical" evidence="2">
    <location>
        <begin position="293"/>
        <end position="312"/>
    </location>
</feature>
<dbReference type="AlphaFoldDB" id="A0AAJ0CLY1"/>
<dbReference type="Proteomes" id="UP001251528">
    <property type="component" value="Unassembled WGS sequence"/>
</dbReference>
<proteinExistence type="predicted"/>
<feature type="transmembrane region" description="Helical" evidence="2">
    <location>
        <begin position="245"/>
        <end position="264"/>
    </location>
</feature>
<evidence type="ECO:0000313" key="4">
    <source>
        <dbReference type="Proteomes" id="UP001251528"/>
    </source>
</evidence>
<reference evidence="3" key="1">
    <citation type="submission" date="2023-06" db="EMBL/GenBank/DDBJ databases">
        <title>Conoideocrella luteorostrata (Hypocreales: Clavicipitaceae), a potential biocontrol fungus for elongate hemlock scale in United States Christmas tree production areas.</title>
        <authorList>
            <person name="Barrett H."/>
            <person name="Lovett B."/>
            <person name="Macias A.M."/>
            <person name="Stajich J.E."/>
            <person name="Kasson M.T."/>
        </authorList>
    </citation>
    <scope>NUCLEOTIDE SEQUENCE</scope>
    <source>
        <strain evidence="3">ARSEF 14590</strain>
    </source>
</reference>
<feature type="transmembrane region" description="Helical" evidence="2">
    <location>
        <begin position="318"/>
        <end position="338"/>
    </location>
</feature>
<feature type="region of interest" description="Disordered" evidence="1">
    <location>
        <begin position="1"/>
        <end position="30"/>
    </location>
</feature>
<keyword evidence="2" id="KW-1133">Transmembrane helix</keyword>
<comment type="caution">
    <text evidence="3">The sequence shown here is derived from an EMBL/GenBank/DDBJ whole genome shotgun (WGS) entry which is preliminary data.</text>
</comment>
<feature type="region of interest" description="Disordered" evidence="1">
    <location>
        <begin position="38"/>
        <end position="57"/>
    </location>
</feature>
<name>A0AAJ0CLY1_9HYPO</name>
<feature type="transmembrane region" description="Helical" evidence="2">
    <location>
        <begin position="127"/>
        <end position="148"/>
    </location>
</feature>
<evidence type="ECO:0008006" key="5">
    <source>
        <dbReference type="Google" id="ProtNLM"/>
    </source>
</evidence>
<feature type="transmembrane region" description="Helical" evidence="2">
    <location>
        <begin position="204"/>
        <end position="225"/>
    </location>
</feature>
<sequence length="505" mass="54689">MTGTSPISRIAAASGASGAKDGSSAPDLPAIKEAVLTTLPPPEEAAQSTDQPLKPPEATADRRLSVSLAEQPTQQQPVQLIKEKNGQWALAPDSRLVNNLSWVVGFMELANAGDFAANIWNDIPVPVYAVVFMAIGGTVAGFLSIFAFRDARRAWNNVRYLRKQRRLLLEEKSSCESRSTSTLELDVILAINFRELGTELVTRWIMALLMGFGAILISIGTYMAIGGANQAVFFASNLLSGYVGNAPIALFGLVNSSWAAFIFCKAHGHVVASRTCLGSCTAAALVKRRARKVQVFCVINGTATVLGGVASMVTATRWWGYVVLIPVIIASIFCNIWWRKMMGYTRSEGHPAMARADLVHALQFAAAAEFSNLDDPEAVPPWCSEMPATLGDTLDFLAQHSLFHQYCLEAVANTDIRQALGGNLTDAIDLTISPHDIFVLPSALHPTLMGIAKKVVRDVRPSHFRNRERYLSELLGTYCTMARQHGIDDDAGSTGSHEEVGTEKI</sequence>
<evidence type="ECO:0000256" key="1">
    <source>
        <dbReference type="SAM" id="MobiDB-lite"/>
    </source>
</evidence>
<keyword evidence="2" id="KW-0812">Transmembrane</keyword>
<keyword evidence="2" id="KW-0472">Membrane</keyword>